<dbReference type="InterPro" id="IPR001810">
    <property type="entry name" value="F-box_dom"/>
</dbReference>
<reference evidence="2 3" key="1">
    <citation type="journal article" date="2019" name="Sci. Rep.">
        <title>A high-quality genome of Eragrostis curvula grass provides insights into Poaceae evolution and supports new strategies to enhance forage quality.</title>
        <authorList>
            <person name="Carballo J."/>
            <person name="Santos B.A.C.M."/>
            <person name="Zappacosta D."/>
            <person name="Garbus I."/>
            <person name="Selva J.P."/>
            <person name="Gallo C.A."/>
            <person name="Diaz A."/>
            <person name="Albertini E."/>
            <person name="Caccamo M."/>
            <person name="Echenique V."/>
        </authorList>
    </citation>
    <scope>NUCLEOTIDE SEQUENCE [LARGE SCALE GENOMIC DNA]</scope>
    <source>
        <strain evidence="3">cv. Victoria</strain>
        <tissue evidence="2">Leaf</tissue>
    </source>
</reference>
<evidence type="ECO:0000313" key="2">
    <source>
        <dbReference type="EMBL" id="TVU05383.1"/>
    </source>
</evidence>
<proteinExistence type="predicted"/>
<feature type="non-terminal residue" evidence="2">
    <location>
        <position position="1"/>
    </location>
</feature>
<dbReference type="OrthoDB" id="695330at2759"/>
<comment type="caution">
    <text evidence="2">The sequence shown here is derived from an EMBL/GenBank/DDBJ whole genome shotgun (WGS) entry which is preliminary data.</text>
</comment>
<dbReference type="InterPro" id="IPR050796">
    <property type="entry name" value="SCF_F-box_component"/>
</dbReference>
<dbReference type="InterPro" id="IPR036047">
    <property type="entry name" value="F-box-like_dom_sf"/>
</dbReference>
<dbReference type="PANTHER" id="PTHR31672">
    <property type="entry name" value="BNACNNG10540D PROTEIN"/>
    <property type="match status" value="1"/>
</dbReference>
<protein>
    <recommendedName>
        <fullName evidence="1">F-box domain-containing protein</fullName>
    </recommendedName>
</protein>
<accession>A0A5J9T1X7</accession>
<dbReference type="Pfam" id="PF00646">
    <property type="entry name" value="F-box"/>
    <property type="match status" value="1"/>
</dbReference>
<name>A0A5J9T1X7_9POAL</name>
<gene>
    <name evidence="2" type="ORF">EJB05_48542</name>
</gene>
<evidence type="ECO:0000259" key="1">
    <source>
        <dbReference type="Pfam" id="PF00646"/>
    </source>
</evidence>
<dbReference type="PANTHER" id="PTHR31672:SF2">
    <property type="entry name" value="F-BOX DOMAIN-CONTAINING PROTEIN"/>
    <property type="match status" value="1"/>
</dbReference>
<keyword evidence="3" id="KW-1185">Reference proteome</keyword>
<dbReference type="EMBL" id="RWGY01000051">
    <property type="protein sequence ID" value="TVU05383.1"/>
    <property type="molecule type" value="Genomic_DNA"/>
</dbReference>
<organism evidence="2 3">
    <name type="scientific">Eragrostis curvula</name>
    <name type="common">weeping love grass</name>
    <dbReference type="NCBI Taxonomy" id="38414"/>
    <lineage>
        <taxon>Eukaryota</taxon>
        <taxon>Viridiplantae</taxon>
        <taxon>Streptophyta</taxon>
        <taxon>Embryophyta</taxon>
        <taxon>Tracheophyta</taxon>
        <taxon>Spermatophyta</taxon>
        <taxon>Magnoliopsida</taxon>
        <taxon>Liliopsida</taxon>
        <taxon>Poales</taxon>
        <taxon>Poaceae</taxon>
        <taxon>PACMAD clade</taxon>
        <taxon>Chloridoideae</taxon>
        <taxon>Eragrostideae</taxon>
        <taxon>Eragrostidinae</taxon>
        <taxon>Eragrostis</taxon>
    </lineage>
</organism>
<dbReference type="AlphaFoldDB" id="A0A5J9T1X7"/>
<dbReference type="Gene3D" id="1.20.1280.50">
    <property type="match status" value="1"/>
</dbReference>
<dbReference type="SUPFAM" id="SSF81383">
    <property type="entry name" value="F-box domain"/>
    <property type="match status" value="1"/>
</dbReference>
<sequence length="153" mass="16862">MAIASEATAAMDDEACLSLPTDLFVETLLRLPLCKRWRLRLVCRRWRDVIQERTPAPAPNQPVPLAFVVNYDTGHTTSTSAYIIDDQEKGRWKELWRSSSRVHDKGSFDTTMVGTCNGLLCLCDNTQTGGAVTMVNPVTKETLAVPPLPGSGQ</sequence>
<feature type="domain" description="F-box" evidence="1">
    <location>
        <begin position="17"/>
        <end position="51"/>
    </location>
</feature>
<dbReference type="Gramene" id="TVU05383">
    <property type="protein sequence ID" value="TVU05383"/>
    <property type="gene ID" value="EJB05_48542"/>
</dbReference>
<evidence type="ECO:0000313" key="3">
    <source>
        <dbReference type="Proteomes" id="UP000324897"/>
    </source>
</evidence>
<dbReference type="Proteomes" id="UP000324897">
    <property type="component" value="Unassembled WGS sequence"/>
</dbReference>